<dbReference type="AlphaFoldDB" id="K1T5V6"/>
<dbReference type="Pfam" id="PF13304">
    <property type="entry name" value="AAA_21"/>
    <property type="match status" value="1"/>
</dbReference>
<protein>
    <submittedName>
        <fullName evidence="2">Abortive infection protein</fullName>
    </submittedName>
</protein>
<feature type="non-terminal residue" evidence="2">
    <location>
        <position position="214"/>
    </location>
</feature>
<reference evidence="2" key="1">
    <citation type="journal article" date="2013" name="Environ. Microbiol.">
        <title>Microbiota from the distal guts of lean and obese adolescents exhibit partial functional redundancy besides clear differences in community structure.</title>
        <authorList>
            <person name="Ferrer M."/>
            <person name="Ruiz A."/>
            <person name="Lanza F."/>
            <person name="Haange S.B."/>
            <person name="Oberbach A."/>
            <person name="Till H."/>
            <person name="Bargiela R."/>
            <person name="Campoy C."/>
            <person name="Segura M.T."/>
            <person name="Richter M."/>
            <person name="von Bergen M."/>
            <person name="Seifert J."/>
            <person name="Suarez A."/>
        </authorList>
    </citation>
    <scope>NUCLEOTIDE SEQUENCE</scope>
</reference>
<proteinExistence type="predicted"/>
<evidence type="ECO:0000313" key="2">
    <source>
        <dbReference type="EMBL" id="EKC62949.1"/>
    </source>
</evidence>
<organism evidence="2">
    <name type="scientific">human gut metagenome</name>
    <dbReference type="NCBI Taxonomy" id="408170"/>
    <lineage>
        <taxon>unclassified sequences</taxon>
        <taxon>metagenomes</taxon>
        <taxon>organismal metagenomes</taxon>
    </lineage>
</organism>
<evidence type="ECO:0000259" key="1">
    <source>
        <dbReference type="Pfam" id="PF13304"/>
    </source>
</evidence>
<dbReference type="GO" id="GO:0016887">
    <property type="term" value="F:ATP hydrolysis activity"/>
    <property type="evidence" value="ECO:0007669"/>
    <property type="project" value="InterPro"/>
</dbReference>
<gene>
    <name evidence="2" type="ORF">LEA_11578</name>
</gene>
<accession>K1T5V6</accession>
<comment type="caution">
    <text evidence="2">The sequence shown here is derived from an EMBL/GenBank/DDBJ whole genome shotgun (WGS) entry which is preliminary data.</text>
</comment>
<name>K1T5V6_9ZZZZ</name>
<dbReference type="GO" id="GO:0005524">
    <property type="term" value="F:ATP binding"/>
    <property type="evidence" value="ECO:0007669"/>
    <property type="project" value="InterPro"/>
</dbReference>
<dbReference type="EMBL" id="AJWY01007810">
    <property type="protein sequence ID" value="EKC62949.1"/>
    <property type="molecule type" value="Genomic_DNA"/>
</dbReference>
<feature type="domain" description="ATPase AAA-type core" evidence="1">
    <location>
        <begin position="26"/>
        <end position="183"/>
    </location>
</feature>
<sequence>MEATGVSTLKSVLIPYGGMRILPGAAIYGKNGGGKSNVIRAFWLAVQFIRNAQKTQHEKAAIPVVPFALNDYSASEPTEFSFVYTLDGIKYWYAFSATKEKVYAESLYHAPKGQKALVFAREGQEFTFTEEKARRNLISQVVAENQLFFSVACTMNDVACSKAMTWFREKIYFSRDYSDIPRQLLEYSNDSNMLKAISDYAKAADVGIEDMKFE</sequence>
<dbReference type="InterPro" id="IPR003959">
    <property type="entry name" value="ATPase_AAA_core"/>
</dbReference>